<feature type="transmembrane region" description="Helical" evidence="1">
    <location>
        <begin position="36"/>
        <end position="54"/>
    </location>
</feature>
<keyword evidence="1" id="KW-1133">Transmembrane helix</keyword>
<reference evidence="2 3" key="1">
    <citation type="submission" date="2020-04" db="EMBL/GenBank/DDBJ databases">
        <authorList>
            <person name="Hitch T.C.A."/>
            <person name="Wylensek D."/>
            <person name="Clavel T."/>
        </authorList>
    </citation>
    <scope>NUCLEOTIDE SEQUENCE [LARGE SCALE GENOMIC DNA]</scope>
    <source>
        <strain evidence="2 3">PG-130-P53-12</strain>
    </source>
</reference>
<keyword evidence="1" id="KW-0812">Transmembrane</keyword>
<keyword evidence="3" id="KW-1185">Reference proteome</keyword>
<name>A0A848B6Y1_9FIRM</name>
<organism evidence="2 3">
    <name type="scientific">Selenomonas bovis</name>
    <dbReference type="NCBI Taxonomy" id="416586"/>
    <lineage>
        <taxon>Bacteria</taxon>
        <taxon>Bacillati</taxon>
        <taxon>Bacillota</taxon>
        <taxon>Negativicutes</taxon>
        <taxon>Selenomonadales</taxon>
        <taxon>Selenomonadaceae</taxon>
        <taxon>Selenomonas</taxon>
    </lineage>
</organism>
<gene>
    <name evidence="2" type="ORF">HF878_09640</name>
</gene>
<sequence length="85" mass="9718">MQNLPKLFNMLVQTWNTIFFALVFFGGVYLCANDHLAIGILVGLVGLAGAYFCLRQAQKWSEVRTEDIPQMKMQPFFKKKDASEK</sequence>
<dbReference type="AlphaFoldDB" id="A0A848B6Y1"/>
<dbReference type="Proteomes" id="UP000543804">
    <property type="component" value="Unassembled WGS sequence"/>
</dbReference>
<evidence type="ECO:0000313" key="2">
    <source>
        <dbReference type="EMBL" id="NMD99713.1"/>
    </source>
</evidence>
<dbReference type="EMBL" id="JABAFA010000049">
    <property type="protein sequence ID" value="NMD99713.1"/>
    <property type="molecule type" value="Genomic_DNA"/>
</dbReference>
<keyword evidence="1" id="KW-0472">Membrane</keyword>
<evidence type="ECO:0000256" key="1">
    <source>
        <dbReference type="SAM" id="Phobius"/>
    </source>
</evidence>
<proteinExistence type="predicted"/>
<feature type="transmembrane region" description="Helical" evidence="1">
    <location>
        <begin position="7"/>
        <end position="30"/>
    </location>
</feature>
<comment type="caution">
    <text evidence="2">The sequence shown here is derived from an EMBL/GenBank/DDBJ whole genome shotgun (WGS) entry which is preliminary data.</text>
</comment>
<dbReference type="RefSeq" id="WP_019543775.1">
    <property type="nucleotide sequence ID" value="NZ_JABAFA010000049.1"/>
</dbReference>
<accession>A0A848B6Y1</accession>
<protein>
    <submittedName>
        <fullName evidence="2">Uncharacterized protein</fullName>
    </submittedName>
</protein>
<evidence type="ECO:0000313" key="3">
    <source>
        <dbReference type="Proteomes" id="UP000543804"/>
    </source>
</evidence>